<accession>A0ABR2HY49</accession>
<dbReference type="EMBL" id="JAPCWZ010000007">
    <property type="protein sequence ID" value="KAK8855064.1"/>
    <property type="molecule type" value="Genomic_DNA"/>
</dbReference>
<dbReference type="Proteomes" id="UP001390339">
    <property type="component" value="Unassembled WGS sequence"/>
</dbReference>
<protein>
    <submittedName>
        <fullName evidence="2">Uncharacterized protein</fullName>
    </submittedName>
</protein>
<feature type="region of interest" description="Disordered" evidence="1">
    <location>
        <begin position="58"/>
        <end position="101"/>
    </location>
</feature>
<name>A0ABR2HY49_9PEZI</name>
<evidence type="ECO:0000313" key="3">
    <source>
        <dbReference type="Proteomes" id="UP001390339"/>
    </source>
</evidence>
<sequence length="101" mass="11504">MPPNPNSTRLEYIAISFIFLPPPPAASPGSTDPNEPGDPFKKRKLVPLVCAMVPFPQDQMRQQRPSSRPYRARNVDCMYDDDPNITTTANLRRPYHHQAEQ</sequence>
<organism evidence="2 3">
    <name type="scientific">Apiospora arundinis</name>
    <dbReference type="NCBI Taxonomy" id="335852"/>
    <lineage>
        <taxon>Eukaryota</taxon>
        <taxon>Fungi</taxon>
        <taxon>Dikarya</taxon>
        <taxon>Ascomycota</taxon>
        <taxon>Pezizomycotina</taxon>
        <taxon>Sordariomycetes</taxon>
        <taxon>Xylariomycetidae</taxon>
        <taxon>Amphisphaeriales</taxon>
        <taxon>Apiosporaceae</taxon>
        <taxon>Apiospora</taxon>
    </lineage>
</organism>
<keyword evidence="3" id="KW-1185">Reference proteome</keyword>
<evidence type="ECO:0000313" key="2">
    <source>
        <dbReference type="EMBL" id="KAK8855064.1"/>
    </source>
</evidence>
<comment type="caution">
    <text evidence="2">The sequence shown here is derived from an EMBL/GenBank/DDBJ whole genome shotgun (WGS) entry which is preliminary data.</text>
</comment>
<gene>
    <name evidence="2" type="ORF">PGQ11_010976</name>
</gene>
<evidence type="ECO:0000256" key="1">
    <source>
        <dbReference type="SAM" id="MobiDB-lite"/>
    </source>
</evidence>
<proteinExistence type="predicted"/>
<feature type="region of interest" description="Disordered" evidence="1">
    <location>
        <begin position="23"/>
        <end position="42"/>
    </location>
</feature>
<reference evidence="2 3" key="1">
    <citation type="journal article" date="2024" name="IMA Fungus">
        <title>Apiospora arundinis, a panoply of carbohydrate-active enzymes and secondary metabolites.</title>
        <authorList>
            <person name="Sorensen T."/>
            <person name="Petersen C."/>
            <person name="Muurmann A.T."/>
            <person name="Christiansen J.V."/>
            <person name="Brundto M.L."/>
            <person name="Overgaard C.K."/>
            <person name="Boysen A.T."/>
            <person name="Wollenberg R.D."/>
            <person name="Larsen T.O."/>
            <person name="Sorensen J.L."/>
            <person name="Nielsen K.L."/>
            <person name="Sondergaard T.E."/>
        </authorList>
    </citation>
    <scope>NUCLEOTIDE SEQUENCE [LARGE SCALE GENOMIC DNA]</scope>
    <source>
        <strain evidence="2 3">AAU 773</strain>
    </source>
</reference>